<keyword evidence="3" id="KW-0732">Signal</keyword>
<dbReference type="InterPro" id="IPR058626">
    <property type="entry name" value="MdtA-like_b-barrel"/>
</dbReference>
<dbReference type="FunFam" id="2.40.420.20:FF:000001">
    <property type="entry name" value="Efflux RND transporter periplasmic adaptor subunit"/>
    <property type="match status" value="1"/>
</dbReference>
<feature type="signal peptide" evidence="3">
    <location>
        <begin position="1"/>
        <end position="21"/>
    </location>
</feature>
<dbReference type="Gene3D" id="2.40.50.100">
    <property type="match status" value="1"/>
</dbReference>
<feature type="domain" description="Multidrug resistance protein MdtA-like alpha-helical hairpin" evidence="4">
    <location>
        <begin position="109"/>
        <end position="163"/>
    </location>
</feature>
<evidence type="ECO:0000256" key="1">
    <source>
        <dbReference type="ARBA" id="ARBA00004196"/>
    </source>
</evidence>
<dbReference type="Pfam" id="PF25876">
    <property type="entry name" value="HH_MFP_RND"/>
    <property type="match status" value="1"/>
</dbReference>
<dbReference type="Gene3D" id="1.10.287.470">
    <property type="entry name" value="Helix hairpin bin"/>
    <property type="match status" value="1"/>
</dbReference>
<evidence type="ECO:0000259" key="7">
    <source>
        <dbReference type="Pfam" id="PF25967"/>
    </source>
</evidence>
<dbReference type="InterPro" id="IPR058625">
    <property type="entry name" value="MdtA-like_BSH"/>
</dbReference>
<sequence>MKQEVSLLKRKVFLAVAFVSAALTGCGSGESQKNTEINIPPPPEVDVITITRSSAVLTQDLPGRTQAFRTAQVRARVEGLVEKRIFTEGSNVEKGDLLYQIFARNYQTAYDAAKVERAIARQALARYKYLFGLKAVSQQEFELAEARFKQAEAVFSKAREDLDNTRVPAPISGRIGRSQITEGALVGREEATLLAIIEQIDPLYVNFTQSGSDLFRLQQAINEGKLGRTGLKRVELVLEDGSIYPLSGTFLFSDLAVDPSTNSVLLRALFPNPKQELLPGMFVRVRFPEAKLENAIKIPQRSLLSDAQGQYVMVVDSQGKVAVQRVKAGSMAGGDFIIVEGLSGGEKVIVNGVQKARPGAMVKPVTIKQGAIEVSSIALPTSRAEK</sequence>
<comment type="subcellular location">
    <subcellularLocation>
        <location evidence="1">Cell envelope</location>
    </subcellularLocation>
</comment>
<organism evidence="8">
    <name type="scientific">Candidatus Nitrotoga fabula</name>
    <dbReference type="NCBI Taxonomy" id="2182327"/>
    <lineage>
        <taxon>Bacteria</taxon>
        <taxon>Pseudomonadati</taxon>
        <taxon>Pseudomonadota</taxon>
        <taxon>Betaproteobacteria</taxon>
        <taxon>Nitrosomonadales</taxon>
        <taxon>Gallionellaceae</taxon>
        <taxon>Candidatus Nitrotoga</taxon>
    </lineage>
</organism>
<dbReference type="InterPro" id="IPR006143">
    <property type="entry name" value="RND_pump_MFP"/>
</dbReference>
<feature type="domain" description="Multidrug resistance protein MdtA-like barrel-sandwich hybrid" evidence="5">
    <location>
        <begin position="69"/>
        <end position="197"/>
    </location>
</feature>
<dbReference type="InterPro" id="IPR058624">
    <property type="entry name" value="MdtA-like_HH"/>
</dbReference>
<evidence type="ECO:0000259" key="6">
    <source>
        <dbReference type="Pfam" id="PF25944"/>
    </source>
</evidence>
<accession>A0A2X0RFA9</accession>
<evidence type="ECO:0000256" key="2">
    <source>
        <dbReference type="ARBA" id="ARBA00009477"/>
    </source>
</evidence>
<dbReference type="EMBL" id="LS423452">
    <property type="protein sequence ID" value="SPS06414.1"/>
    <property type="molecule type" value="Genomic_DNA"/>
</dbReference>
<dbReference type="InterPro" id="IPR058627">
    <property type="entry name" value="MdtA-like_C"/>
</dbReference>
<reference evidence="8" key="1">
    <citation type="submission" date="2018-05" db="EMBL/GenBank/DDBJ databases">
        <authorList>
            <person name="Lanie J.A."/>
            <person name="Ng W.-L."/>
            <person name="Kazmierczak K.M."/>
            <person name="Andrzejewski T.M."/>
            <person name="Davidsen T.M."/>
            <person name="Wayne K.J."/>
            <person name="Tettelin H."/>
            <person name="Glass J.I."/>
            <person name="Rusch D."/>
            <person name="Podicherti R."/>
            <person name="Tsui H.-C.T."/>
            <person name="Winkler M.E."/>
        </authorList>
    </citation>
    <scope>NUCLEOTIDE SEQUENCE</scope>
    <source>
        <strain evidence="8">KNB</strain>
    </source>
</reference>
<dbReference type="Gene3D" id="2.40.30.170">
    <property type="match status" value="1"/>
</dbReference>
<name>A0A2X0RFA9_9PROT</name>
<dbReference type="Pfam" id="PF25944">
    <property type="entry name" value="Beta-barrel_RND"/>
    <property type="match status" value="1"/>
</dbReference>
<dbReference type="Pfam" id="PF25967">
    <property type="entry name" value="RND-MFP_C"/>
    <property type="match status" value="1"/>
</dbReference>
<dbReference type="GO" id="GO:0046677">
    <property type="term" value="P:response to antibiotic"/>
    <property type="evidence" value="ECO:0007669"/>
    <property type="project" value="TreeGrafter"/>
</dbReference>
<evidence type="ECO:0000313" key="8">
    <source>
        <dbReference type="EMBL" id="SPS06414.1"/>
    </source>
</evidence>
<dbReference type="Pfam" id="PF25917">
    <property type="entry name" value="BSH_RND"/>
    <property type="match status" value="1"/>
</dbReference>
<dbReference type="PANTHER" id="PTHR30158">
    <property type="entry name" value="ACRA/E-RELATED COMPONENT OF DRUG EFFLUX TRANSPORTER"/>
    <property type="match status" value="1"/>
</dbReference>
<protein>
    <submittedName>
        <fullName evidence="8">RND efflux pump, membrane fusion protein</fullName>
    </submittedName>
</protein>
<evidence type="ECO:0000256" key="3">
    <source>
        <dbReference type="SAM" id="SignalP"/>
    </source>
</evidence>
<evidence type="ECO:0000259" key="5">
    <source>
        <dbReference type="Pfam" id="PF25917"/>
    </source>
</evidence>
<feature type="domain" description="Multidrug resistance protein MdtA-like beta-barrel" evidence="6">
    <location>
        <begin position="202"/>
        <end position="288"/>
    </location>
</feature>
<feature type="chain" id="PRO_5015941337" evidence="3">
    <location>
        <begin position="22"/>
        <end position="386"/>
    </location>
</feature>
<dbReference type="GO" id="GO:0030313">
    <property type="term" value="C:cell envelope"/>
    <property type="evidence" value="ECO:0007669"/>
    <property type="project" value="UniProtKB-SubCell"/>
</dbReference>
<dbReference type="Gene3D" id="2.40.420.20">
    <property type="match status" value="1"/>
</dbReference>
<dbReference type="NCBIfam" id="TIGR01730">
    <property type="entry name" value="RND_mfp"/>
    <property type="match status" value="1"/>
</dbReference>
<gene>
    <name evidence="8" type="primary">acrE</name>
    <name evidence="8" type="ORF">NITFAB_2007</name>
</gene>
<dbReference type="PROSITE" id="PS51257">
    <property type="entry name" value="PROKAR_LIPOPROTEIN"/>
    <property type="match status" value="1"/>
</dbReference>
<dbReference type="GO" id="GO:0022857">
    <property type="term" value="F:transmembrane transporter activity"/>
    <property type="evidence" value="ECO:0007669"/>
    <property type="project" value="InterPro"/>
</dbReference>
<dbReference type="SUPFAM" id="SSF111369">
    <property type="entry name" value="HlyD-like secretion proteins"/>
    <property type="match status" value="1"/>
</dbReference>
<proteinExistence type="inferred from homology"/>
<feature type="domain" description="Multidrug resistance protein MdtA-like C-terminal permuted SH3" evidence="7">
    <location>
        <begin position="294"/>
        <end position="355"/>
    </location>
</feature>
<evidence type="ECO:0000259" key="4">
    <source>
        <dbReference type="Pfam" id="PF25876"/>
    </source>
</evidence>
<comment type="similarity">
    <text evidence="2">Belongs to the membrane fusion protein (MFP) (TC 8.A.1) family.</text>
</comment>
<dbReference type="GO" id="GO:0005886">
    <property type="term" value="C:plasma membrane"/>
    <property type="evidence" value="ECO:0007669"/>
    <property type="project" value="TreeGrafter"/>
</dbReference>
<dbReference type="PANTHER" id="PTHR30158:SF3">
    <property type="entry name" value="MULTIDRUG EFFLUX PUMP SUBUNIT ACRA-RELATED"/>
    <property type="match status" value="1"/>
</dbReference>
<dbReference type="AlphaFoldDB" id="A0A2X0RFA9"/>